<dbReference type="CDD" id="cd17536">
    <property type="entry name" value="REC_YesN-like"/>
    <property type="match status" value="1"/>
</dbReference>
<dbReference type="InterPro" id="IPR011006">
    <property type="entry name" value="CheY-like_superfamily"/>
</dbReference>
<reference evidence="8" key="1">
    <citation type="submission" date="2011-06" db="EMBL/GenBank/DDBJ databases">
        <title>Complete genome sequence of Paenibacillus mucilaginosus KNP414.</title>
        <authorList>
            <person name="Wang J."/>
            <person name="Hu S."/>
            <person name="Hu X."/>
            <person name="Zhang B."/>
            <person name="Dong D."/>
            <person name="Zhang S."/>
            <person name="Zhao K."/>
            <person name="Wu D."/>
        </authorList>
    </citation>
    <scope>NUCLEOTIDE SEQUENCE [LARGE SCALE GENOMIC DNA]</scope>
    <source>
        <strain evidence="8">KNP414</strain>
    </source>
</reference>
<keyword evidence="2" id="KW-0238">DNA-binding</keyword>
<keyword evidence="3" id="KW-0804">Transcription</keyword>
<feature type="domain" description="Response regulatory" evidence="6">
    <location>
        <begin position="7"/>
        <end position="123"/>
    </location>
</feature>
<feature type="modified residue" description="4-aspartylphosphate" evidence="4">
    <location>
        <position position="58"/>
    </location>
</feature>
<accession>F8FAD1</accession>
<dbReference type="GO" id="GO:0000160">
    <property type="term" value="P:phosphorelay signal transduction system"/>
    <property type="evidence" value="ECO:0007669"/>
    <property type="project" value="InterPro"/>
</dbReference>
<dbReference type="SUPFAM" id="SSF52172">
    <property type="entry name" value="CheY-like"/>
    <property type="match status" value="1"/>
</dbReference>
<dbReference type="Pfam" id="PF12833">
    <property type="entry name" value="HTH_18"/>
    <property type="match status" value="1"/>
</dbReference>
<dbReference type="GO" id="GO:0003700">
    <property type="term" value="F:DNA-binding transcription factor activity"/>
    <property type="evidence" value="ECO:0007669"/>
    <property type="project" value="InterPro"/>
</dbReference>
<dbReference type="RefSeq" id="WP_013914748.1">
    <property type="nucleotide sequence ID" value="NC_015690.1"/>
</dbReference>
<reference evidence="7 8" key="2">
    <citation type="journal article" date="2013" name="Genome Announc.">
        <title>Genome Sequence of Growth-Improving Paenibacillus mucilaginosus Strain KNP414.</title>
        <authorList>
            <person name="Lu J.J."/>
            <person name="Wang J.F."/>
            <person name="Hu X.F."/>
        </authorList>
    </citation>
    <scope>NUCLEOTIDE SEQUENCE [LARGE SCALE GENOMIC DNA]</scope>
    <source>
        <strain evidence="7 8">KNP414</strain>
    </source>
</reference>
<dbReference type="PROSITE" id="PS50110">
    <property type="entry name" value="RESPONSE_REGULATORY"/>
    <property type="match status" value="1"/>
</dbReference>
<dbReference type="InterPro" id="IPR009057">
    <property type="entry name" value="Homeodomain-like_sf"/>
</dbReference>
<dbReference type="Proteomes" id="UP000006620">
    <property type="component" value="Chromosome"/>
</dbReference>
<sequence>MDRELLTVLIVDDEEPLRQELRSFPWGDYGAELAGEAENGEEALELCGRIRPDVIVTDITMPRMDGLELVRQVREQGLPVQVILLTCHSEFGYAREALKLGALEYLVKVSLDEEDLGQALGRAREALAREQARRRSESGQRRAELSRLLVRALAGPEPGGAGTAGVPSPVGYPLSAARLLCLAGKGSRLQVLHELQEELAQLTLGRTADSRYAGVDWVPLSESELLLFLGPDAGGAAEDGREGAAALLCGLVDRLEARLERERPQTAGRVRLFALLKGPAASPEELLAAVRETERAAFHCFYEENSRVVHDGAPGKPSPAVSSPRSPAALASMEAEWREATRDPARLASYLQEVWVPWAKGSGMEPAELKRWVCRRWEESLPAPLDPEKKAAVLEGLTAAESLTGLVRLLVQSGEVTGGGRPKIRREVQQAQALIRQKLAEPITLTTIAGEVGLSPSYLSRLFREEAGEPFNEYVTRVRIDRAVELLQSAPLKVYEVAEQVGIPSYRYFSQLFRSRTGVSPTEYKRS</sequence>
<organism evidence="7 8">
    <name type="scientific">Paenibacillus mucilaginosus (strain KNP414)</name>
    <dbReference type="NCBI Taxonomy" id="1036673"/>
    <lineage>
        <taxon>Bacteria</taxon>
        <taxon>Bacillati</taxon>
        <taxon>Bacillota</taxon>
        <taxon>Bacilli</taxon>
        <taxon>Bacillales</taxon>
        <taxon>Paenibacillaceae</taxon>
        <taxon>Paenibacillus</taxon>
    </lineage>
</organism>
<evidence type="ECO:0000256" key="3">
    <source>
        <dbReference type="ARBA" id="ARBA00023163"/>
    </source>
</evidence>
<evidence type="ECO:0000313" key="7">
    <source>
        <dbReference type="EMBL" id="AEI39584.1"/>
    </source>
</evidence>
<dbReference type="SMART" id="SM00448">
    <property type="entry name" value="REC"/>
    <property type="match status" value="1"/>
</dbReference>
<dbReference type="InterPro" id="IPR001789">
    <property type="entry name" value="Sig_transdc_resp-reg_receiver"/>
</dbReference>
<dbReference type="PANTHER" id="PTHR43280:SF10">
    <property type="entry name" value="REGULATORY PROTEIN POCR"/>
    <property type="match status" value="1"/>
</dbReference>
<dbReference type="SMART" id="SM00342">
    <property type="entry name" value="HTH_ARAC"/>
    <property type="match status" value="1"/>
</dbReference>
<keyword evidence="4" id="KW-0597">Phosphoprotein</keyword>
<evidence type="ECO:0000313" key="8">
    <source>
        <dbReference type="Proteomes" id="UP000006620"/>
    </source>
</evidence>
<evidence type="ECO:0000256" key="4">
    <source>
        <dbReference type="PROSITE-ProRule" id="PRU00169"/>
    </source>
</evidence>
<dbReference type="InterPro" id="IPR018060">
    <property type="entry name" value="HTH_AraC"/>
</dbReference>
<dbReference type="Pfam" id="PF00072">
    <property type="entry name" value="Response_reg"/>
    <property type="match status" value="1"/>
</dbReference>
<proteinExistence type="predicted"/>
<dbReference type="PROSITE" id="PS01124">
    <property type="entry name" value="HTH_ARAC_FAMILY_2"/>
    <property type="match status" value="1"/>
</dbReference>
<dbReference type="PATRIC" id="fig|1036673.3.peg.892"/>
<evidence type="ECO:0000259" key="5">
    <source>
        <dbReference type="PROSITE" id="PS01124"/>
    </source>
</evidence>
<dbReference type="SUPFAM" id="SSF46689">
    <property type="entry name" value="Homeodomain-like"/>
    <property type="match status" value="2"/>
</dbReference>
<dbReference type="PANTHER" id="PTHR43280">
    <property type="entry name" value="ARAC-FAMILY TRANSCRIPTIONAL REGULATOR"/>
    <property type="match status" value="1"/>
</dbReference>
<dbReference type="KEGG" id="pms:KNP414_00994"/>
<dbReference type="InterPro" id="IPR018062">
    <property type="entry name" value="HTH_AraC-typ_CS"/>
</dbReference>
<evidence type="ECO:0000256" key="2">
    <source>
        <dbReference type="ARBA" id="ARBA00023125"/>
    </source>
</evidence>
<keyword evidence="1" id="KW-0805">Transcription regulation</keyword>
<feature type="domain" description="HTH araC/xylS-type" evidence="5">
    <location>
        <begin position="429"/>
        <end position="527"/>
    </location>
</feature>
<name>F8FAD1_PAEMK</name>
<dbReference type="EMBL" id="CP002869">
    <property type="protein sequence ID" value="AEI39584.1"/>
    <property type="molecule type" value="Genomic_DNA"/>
</dbReference>
<dbReference type="GO" id="GO:0043565">
    <property type="term" value="F:sequence-specific DNA binding"/>
    <property type="evidence" value="ECO:0007669"/>
    <property type="project" value="InterPro"/>
</dbReference>
<gene>
    <name evidence="7" type="primary">yfiF</name>
    <name evidence="7" type="ordered locus">KNP414_00994</name>
</gene>
<dbReference type="PROSITE" id="PS00041">
    <property type="entry name" value="HTH_ARAC_FAMILY_1"/>
    <property type="match status" value="1"/>
</dbReference>
<dbReference type="HOGENOM" id="CLU_000445_5_0_9"/>
<dbReference type="Gene3D" id="1.10.10.60">
    <property type="entry name" value="Homeodomain-like"/>
    <property type="match status" value="2"/>
</dbReference>
<dbReference type="AlphaFoldDB" id="F8FAD1"/>
<protein>
    <submittedName>
        <fullName evidence="7">YfiF</fullName>
    </submittedName>
</protein>
<dbReference type="Gene3D" id="3.40.50.2300">
    <property type="match status" value="1"/>
</dbReference>
<evidence type="ECO:0000256" key="1">
    <source>
        <dbReference type="ARBA" id="ARBA00023015"/>
    </source>
</evidence>
<evidence type="ECO:0000259" key="6">
    <source>
        <dbReference type="PROSITE" id="PS50110"/>
    </source>
</evidence>